<dbReference type="AlphaFoldDB" id="A0A0C3N1H4"/>
<reference evidence="1 2" key="1">
    <citation type="submission" date="2014-04" db="EMBL/GenBank/DDBJ databases">
        <authorList>
            <consortium name="DOE Joint Genome Institute"/>
            <person name="Kuo A."/>
            <person name="Kohler A."/>
            <person name="Costa M.D."/>
            <person name="Nagy L.G."/>
            <person name="Floudas D."/>
            <person name="Copeland A."/>
            <person name="Barry K.W."/>
            <person name="Cichocki N."/>
            <person name="Veneault-Fourrey C."/>
            <person name="LaButti K."/>
            <person name="Lindquist E.A."/>
            <person name="Lipzen A."/>
            <person name="Lundell T."/>
            <person name="Morin E."/>
            <person name="Murat C."/>
            <person name="Sun H."/>
            <person name="Tunlid A."/>
            <person name="Henrissat B."/>
            <person name="Grigoriev I.V."/>
            <person name="Hibbett D.S."/>
            <person name="Martin F."/>
            <person name="Nordberg H.P."/>
            <person name="Cantor M.N."/>
            <person name="Hua S.X."/>
        </authorList>
    </citation>
    <scope>NUCLEOTIDE SEQUENCE [LARGE SCALE GENOMIC DNA]</scope>
    <source>
        <strain evidence="1 2">Marx 270</strain>
    </source>
</reference>
<reference evidence="2" key="2">
    <citation type="submission" date="2015-01" db="EMBL/GenBank/DDBJ databases">
        <title>Evolutionary Origins and Diversification of the Mycorrhizal Mutualists.</title>
        <authorList>
            <consortium name="DOE Joint Genome Institute"/>
            <consortium name="Mycorrhizal Genomics Consortium"/>
            <person name="Kohler A."/>
            <person name="Kuo A."/>
            <person name="Nagy L.G."/>
            <person name="Floudas D."/>
            <person name="Copeland A."/>
            <person name="Barry K.W."/>
            <person name="Cichocki N."/>
            <person name="Veneault-Fourrey C."/>
            <person name="LaButti K."/>
            <person name="Lindquist E.A."/>
            <person name="Lipzen A."/>
            <person name="Lundell T."/>
            <person name="Morin E."/>
            <person name="Murat C."/>
            <person name="Riley R."/>
            <person name="Ohm R."/>
            <person name="Sun H."/>
            <person name="Tunlid A."/>
            <person name="Henrissat B."/>
            <person name="Grigoriev I.V."/>
            <person name="Hibbett D.S."/>
            <person name="Martin F."/>
        </authorList>
    </citation>
    <scope>NUCLEOTIDE SEQUENCE [LARGE SCALE GENOMIC DNA]</scope>
    <source>
        <strain evidence="2">Marx 270</strain>
    </source>
</reference>
<protein>
    <submittedName>
        <fullName evidence="1">Uncharacterized protein</fullName>
    </submittedName>
</protein>
<evidence type="ECO:0000313" key="2">
    <source>
        <dbReference type="Proteomes" id="UP000054217"/>
    </source>
</evidence>
<evidence type="ECO:0000313" key="1">
    <source>
        <dbReference type="EMBL" id="KIN94924.1"/>
    </source>
</evidence>
<sequence>MPPFYLPTRSVCKRWEFKTKRNGGKRAADLCYMWETFGERIAALRGYIHTPSHCGDAEHRDEEPNTVPESCKRPRVILTKTNLELRVCCREKVRGRQNRQPTICSLVLLDVPMDLHLFRRTGFVWPYDVS</sequence>
<gene>
    <name evidence="1" type="ORF">M404DRAFT_1007934</name>
</gene>
<proteinExistence type="predicted"/>
<keyword evidence="2" id="KW-1185">Reference proteome</keyword>
<dbReference type="Proteomes" id="UP000054217">
    <property type="component" value="Unassembled WGS sequence"/>
</dbReference>
<dbReference type="HOGENOM" id="CLU_159475_0_0_1"/>
<name>A0A0C3N1H4_PISTI</name>
<accession>A0A0C3N1H4</accession>
<organism evidence="1 2">
    <name type="scientific">Pisolithus tinctorius Marx 270</name>
    <dbReference type="NCBI Taxonomy" id="870435"/>
    <lineage>
        <taxon>Eukaryota</taxon>
        <taxon>Fungi</taxon>
        <taxon>Dikarya</taxon>
        <taxon>Basidiomycota</taxon>
        <taxon>Agaricomycotina</taxon>
        <taxon>Agaricomycetes</taxon>
        <taxon>Agaricomycetidae</taxon>
        <taxon>Boletales</taxon>
        <taxon>Sclerodermatineae</taxon>
        <taxon>Pisolithaceae</taxon>
        <taxon>Pisolithus</taxon>
    </lineage>
</organism>
<dbReference type="InParanoid" id="A0A0C3N1H4"/>
<dbReference type="EMBL" id="KN832082">
    <property type="protein sequence ID" value="KIN94924.1"/>
    <property type="molecule type" value="Genomic_DNA"/>
</dbReference>